<dbReference type="SUPFAM" id="SSF56281">
    <property type="entry name" value="Metallo-hydrolase/oxidoreductase"/>
    <property type="match status" value="1"/>
</dbReference>
<evidence type="ECO:0000259" key="6">
    <source>
        <dbReference type="SMART" id="SM00849"/>
    </source>
</evidence>
<dbReference type="Gene3D" id="3.60.15.10">
    <property type="entry name" value="Ribonuclease Z/Hydroxyacylglutathione hydrolase-like"/>
    <property type="match status" value="1"/>
</dbReference>
<dbReference type="CDD" id="cd07729">
    <property type="entry name" value="AHL_lactonase_MBL-fold"/>
    <property type="match status" value="1"/>
</dbReference>
<evidence type="ECO:0000313" key="7">
    <source>
        <dbReference type="EMBL" id="TMV13615.1"/>
    </source>
</evidence>
<gene>
    <name evidence="7" type="ORF">FGK64_12845</name>
</gene>
<dbReference type="InterPro" id="IPR036866">
    <property type="entry name" value="RibonucZ/Hydroxyglut_hydro"/>
</dbReference>
<proteinExistence type="inferred from homology"/>
<dbReference type="InterPro" id="IPR051013">
    <property type="entry name" value="MBL_superfamily_lactonases"/>
</dbReference>
<keyword evidence="3" id="KW-0479">Metal-binding</keyword>
<dbReference type="Pfam" id="PF00753">
    <property type="entry name" value="Lactamase_B"/>
    <property type="match status" value="1"/>
</dbReference>
<name>A0ABY2XC74_9RHOB</name>
<dbReference type="PANTHER" id="PTHR42978">
    <property type="entry name" value="QUORUM-QUENCHING LACTONASE YTNP-RELATED-RELATED"/>
    <property type="match status" value="1"/>
</dbReference>
<organism evidence="7 8">
    <name type="scientific">Arenibacterium halophilum</name>
    <dbReference type="NCBI Taxonomy" id="2583821"/>
    <lineage>
        <taxon>Bacteria</taxon>
        <taxon>Pseudomonadati</taxon>
        <taxon>Pseudomonadota</taxon>
        <taxon>Alphaproteobacteria</taxon>
        <taxon>Rhodobacterales</taxon>
        <taxon>Paracoccaceae</taxon>
        <taxon>Arenibacterium</taxon>
    </lineage>
</organism>
<dbReference type="Proteomes" id="UP001191082">
    <property type="component" value="Unassembled WGS sequence"/>
</dbReference>
<accession>A0ABY2XC74</accession>
<dbReference type="SMART" id="SM00849">
    <property type="entry name" value="Lactamase_B"/>
    <property type="match status" value="1"/>
</dbReference>
<feature type="domain" description="Metallo-beta-lactamase" evidence="6">
    <location>
        <begin position="32"/>
        <end position="236"/>
    </location>
</feature>
<protein>
    <submittedName>
        <fullName evidence="7">N-acyl homoserine lactonase family protein</fullName>
    </submittedName>
</protein>
<dbReference type="EMBL" id="VCPC01000002">
    <property type="protein sequence ID" value="TMV13615.1"/>
    <property type="molecule type" value="Genomic_DNA"/>
</dbReference>
<sequence length="252" mass="27835">MPFAPPVTGRPLRLYVLDYGLFRVHSGPRDVGIQGYLISTDADEHILIDTGFPQKYADDANAATAEDKLGSFGKVLECTNENMPAAQLARAGLDLEDITLMIQTHTHIDHVGHMDACPQAPILIAADERALARPLYWGKVQPMTWPDREYLLVEDDCEIGPGLQVLFVPGHAPGQIAIMVELPDTGPVLLTSDAISRPTEFDDRFAGSWDAPLALYHAKRLIRLAEERDAKVIYGHCPEQWKTLAKAPEFLS</sequence>
<keyword evidence="4" id="KW-0378">Hydrolase</keyword>
<comment type="caution">
    <text evidence="7">The sequence shown here is derived from an EMBL/GenBank/DDBJ whole genome shotgun (WGS) entry which is preliminary data.</text>
</comment>
<comment type="cofactor">
    <cofactor evidence="1">
        <name>Zn(2+)</name>
        <dbReference type="ChEBI" id="CHEBI:29105"/>
    </cofactor>
</comment>
<keyword evidence="5" id="KW-0862">Zinc</keyword>
<evidence type="ECO:0000256" key="4">
    <source>
        <dbReference type="ARBA" id="ARBA00022801"/>
    </source>
</evidence>
<evidence type="ECO:0000256" key="5">
    <source>
        <dbReference type="ARBA" id="ARBA00022833"/>
    </source>
</evidence>
<reference evidence="7 8" key="1">
    <citation type="submission" date="2019-05" db="EMBL/GenBank/DDBJ databases">
        <title>Marivita sp. nov. isolated from sea sediment.</title>
        <authorList>
            <person name="Kim W."/>
        </authorList>
    </citation>
    <scope>NUCLEOTIDE SEQUENCE [LARGE SCALE GENOMIC DNA]</scope>
    <source>
        <strain evidence="7 8">CAU 1492</strain>
    </source>
</reference>
<evidence type="ECO:0000256" key="1">
    <source>
        <dbReference type="ARBA" id="ARBA00001947"/>
    </source>
</evidence>
<evidence type="ECO:0000256" key="3">
    <source>
        <dbReference type="ARBA" id="ARBA00022723"/>
    </source>
</evidence>
<dbReference type="InterPro" id="IPR001279">
    <property type="entry name" value="Metallo-B-lactamas"/>
</dbReference>
<keyword evidence="8" id="KW-1185">Reference proteome</keyword>
<evidence type="ECO:0000256" key="2">
    <source>
        <dbReference type="ARBA" id="ARBA00007749"/>
    </source>
</evidence>
<evidence type="ECO:0000313" key="8">
    <source>
        <dbReference type="Proteomes" id="UP001191082"/>
    </source>
</evidence>
<dbReference type="RefSeq" id="WP_138864168.1">
    <property type="nucleotide sequence ID" value="NZ_VCPC01000002.1"/>
</dbReference>
<dbReference type="PANTHER" id="PTHR42978:SF2">
    <property type="entry name" value="102 KBASES UNSTABLE REGION: FROM 1 TO 119443"/>
    <property type="match status" value="1"/>
</dbReference>
<comment type="similarity">
    <text evidence="2">Belongs to the metallo-beta-lactamase superfamily.</text>
</comment>